<evidence type="ECO:0000313" key="2">
    <source>
        <dbReference type="EMBL" id="KAK7505438.1"/>
    </source>
</evidence>
<dbReference type="AlphaFoldDB" id="A0ABD0M221"/>
<gene>
    <name evidence="2" type="ORF">BaRGS_00003183</name>
</gene>
<sequence length="250" mass="27999">MGAARLGSQVFFLAFQSTRTDQPAELTDLAMRKPAEQYRSSLIKCTWQTSRTESGRRRTSKQKQQHMREKVTVYKPAVASESRTSDKLVALSMVTVVVVSVQSILSSKLDESGNLTNGWSGLVLDVPWILQSRTRASWVSRGRGRSTCFTWRSSLENSSLILCPYPIPPTAHPLSGLLYVFFLNGFAAVDPNTTPPSASPYSSSTLSDFRSRSLWFVVSVHRLLRYTRSVSITRISNVDVFPREKSLLKD</sequence>
<reference evidence="2 3" key="1">
    <citation type="journal article" date="2023" name="Sci. Data">
        <title>Genome assembly of the Korean intertidal mud-creeper Batillaria attramentaria.</title>
        <authorList>
            <person name="Patra A.K."/>
            <person name="Ho P.T."/>
            <person name="Jun S."/>
            <person name="Lee S.J."/>
            <person name="Kim Y."/>
            <person name="Won Y.J."/>
        </authorList>
    </citation>
    <scope>NUCLEOTIDE SEQUENCE [LARGE SCALE GENOMIC DNA]</scope>
    <source>
        <strain evidence="2">Wonlab-2016</strain>
    </source>
</reference>
<keyword evidence="3" id="KW-1185">Reference proteome</keyword>
<proteinExistence type="predicted"/>
<protein>
    <submittedName>
        <fullName evidence="2">Uncharacterized protein</fullName>
    </submittedName>
</protein>
<accession>A0ABD0M221</accession>
<dbReference type="Proteomes" id="UP001519460">
    <property type="component" value="Unassembled WGS sequence"/>
</dbReference>
<evidence type="ECO:0000256" key="1">
    <source>
        <dbReference type="SAM" id="MobiDB-lite"/>
    </source>
</evidence>
<name>A0ABD0M221_9CAEN</name>
<organism evidence="2 3">
    <name type="scientific">Batillaria attramentaria</name>
    <dbReference type="NCBI Taxonomy" id="370345"/>
    <lineage>
        <taxon>Eukaryota</taxon>
        <taxon>Metazoa</taxon>
        <taxon>Spiralia</taxon>
        <taxon>Lophotrochozoa</taxon>
        <taxon>Mollusca</taxon>
        <taxon>Gastropoda</taxon>
        <taxon>Caenogastropoda</taxon>
        <taxon>Sorbeoconcha</taxon>
        <taxon>Cerithioidea</taxon>
        <taxon>Batillariidae</taxon>
        <taxon>Batillaria</taxon>
    </lineage>
</organism>
<evidence type="ECO:0000313" key="3">
    <source>
        <dbReference type="Proteomes" id="UP001519460"/>
    </source>
</evidence>
<comment type="caution">
    <text evidence="2">The sequence shown here is derived from an EMBL/GenBank/DDBJ whole genome shotgun (WGS) entry which is preliminary data.</text>
</comment>
<feature type="region of interest" description="Disordered" evidence="1">
    <location>
        <begin position="49"/>
        <end position="70"/>
    </location>
</feature>
<dbReference type="EMBL" id="JACVVK020000010">
    <property type="protein sequence ID" value="KAK7505438.1"/>
    <property type="molecule type" value="Genomic_DNA"/>
</dbReference>